<name>A0A167YVZ3_9HYPO</name>
<evidence type="ECO:0000256" key="1">
    <source>
        <dbReference type="ARBA" id="ARBA00004123"/>
    </source>
</evidence>
<dbReference type="AlphaFoldDB" id="A0A167YVZ3"/>
<keyword evidence="9" id="KW-0137">Centromere</keyword>
<keyword evidence="7" id="KW-0539">Nucleus</keyword>
<keyword evidence="10" id="KW-0175">Coiled coil</keyword>
<keyword evidence="6" id="KW-0995">Kinetochore</keyword>
<reference evidence="12 13" key="1">
    <citation type="journal article" date="2016" name="Genome Biol. Evol.">
        <title>Divergent and convergent evolution of fungal pathogenicity.</title>
        <authorList>
            <person name="Shang Y."/>
            <person name="Xiao G."/>
            <person name="Zheng P."/>
            <person name="Cen K."/>
            <person name="Zhan S."/>
            <person name="Wang C."/>
        </authorList>
    </citation>
    <scope>NUCLEOTIDE SEQUENCE [LARGE SCALE GENOMIC DNA]</scope>
    <source>
        <strain evidence="12 13">RCEF 2490</strain>
    </source>
</reference>
<comment type="subcellular location">
    <subcellularLocation>
        <location evidence="2">Chromosome</location>
        <location evidence="2">Centromere</location>
        <location evidence="2">Kinetochore</location>
    </subcellularLocation>
    <subcellularLocation>
        <location evidence="1">Nucleus</location>
    </subcellularLocation>
</comment>
<evidence type="ECO:0000256" key="9">
    <source>
        <dbReference type="ARBA" id="ARBA00023328"/>
    </source>
</evidence>
<dbReference type="InterPro" id="IPR007128">
    <property type="entry name" value="PMF1/Nnf1"/>
</dbReference>
<evidence type="ECO:0000256" key="3">
    <source>
        <dbReference type="ARBA" id="ARBA00022454"/>
    </source>
</evidence>
<keyword evidence="13" id="KW-1185">Reference proteome</keyword>
<dbReference type="GO" id="GO:0007059">
    <property type="term" value="P:chromosome segregation"/>
    <property type="evidence" value="ECO:0007669"/>
    <property type="project" value="TreeGrafter"/>
</dbReference>
<evidence type="ECO:0000256" key="4">
    <source>
        <dbReference type="ARBA" id="ARBA00022618"/>
    </source>
</evidence>
<evidence type="ECO:0000256" key="2">
    <source>
        <dbReference type="ARBA" id="ARBA00004629"/>
    </source>
</evidence>
<keyword evidence="5" id="KW-0498">Mitosis</keyword>
<dbReference type="EMBL" id="AZGY01000017">
    <property type="protein sequence ID" value="KZZ91827.1"/>
    <property type="molecule type" value="Genomic_DNA"/>
</dbReference>
<dbReference type="Proteomes" id="UP000078544">
    <property type="component" value="Unassembled WGS sequence"/>
</dbReference>
<comment type="caution">
    <text evidence="12">The sequence shown here is derived from an EMBL/GenBank/DDBJ whole genome shotgun (WGS) entry which is preliminary data.</text>
</comment>
<keyword evidence="3" id="KW-0158">Chromosome</keyword>
<keyword evidence="8" id="KW-0131">Cell cycle</keyword>
<dbReference type="GO" id="GO:0005634">
    <property type="term" value="C:nucleus"/>
    <property type="evidence" value="ECO:0007669"/>
    <property type="project" value="UniProtKB-SubCell"/>
</dbReference>
<dbReference type="GO" id="GO:0051301">
    <property type="term" value="P:cell division"/>
    <property type="evidence" value="ECO:0007669"/>
    <property type="project" value="UniProtKB-KW"/>
</dbReference>
<organism evidence="12 13">
    <name type="scientific">Moelleriella libera RCEF 2490</name>
    <dbReference type="NCBI Taxonomy" id="1081109"/>
    <lineage>
        <taxon>Eukaryota</taxon>
        <taxon>Fungi</taxon>
        <taxon>Dikarya</taxon>
        <taxon>Ascomycota</taxon>
        <taxon>Pezizomycotina</taxon>
        <taxon>Sordariomycetes</taxon>
        <taxon>Hypocreomycetidae</taxon>
        <taxon>Hypocreales</taxon>
        <taxon>Clavicipitaceae</taxon>
        <taxon>Moelleriella</taxon>
    </lineage>
</organism>
<evidence type="ECO:0000256" key="6">
    <source>
        <dbReference type="ARBA" id="ARBA00022838"/>
    </source>
</evidence>
<evidence type="ECO:0000256" key="11">
    <source>
        <dbReference type="SAM" id="MobiDB-lite"/>
    </source>
</evidence>
<evidence type="ECO:0000256" key="8">
    <source>
        <dbReference type="ARBA" id="ARBA00023306"/>
    </source>
</evidence>
<proteinExistence type="predicted"/>
<evidence type="ECO:0000256" key="10">
    <source>
        <dbReference type="SAM" id="Coils"/>
    </source>
</evidence>
<dbReference type="OrthoDB" id="18453at2759"/>
<evidence type="ECO:0000256" key="5">
    <source>
        <dbReference type="ARBA" id="ARBA00022776"/>
    </source>
</evidence>
<sequence>MASEAPIPPAAVVGVAPGPRASRLQEIFGSCLERTLAKLSYDKVAGCFPTMARRAEPVLRQVQSQMVAKLHDKSTREFAAILQARDVVAKLNALEGLVARAQAEREKLEQQQQQRKGEEEEEQQPDGEGAERGNGNENGNGNGTGAGKAGVPTPPHLLSPQDILNAHLGAHLVAHRESLTARFETTQAQNALLAEHVRQQRAEVQQLLDQLDAAVGDVRAANAVLGPVVEELAGEARVVDGELKALE</sequence>
<dbReference type="GO" id="GO:0000444">
    <property type="term" value="C:MIS12/MIND type complex"/>
    <property type="evidence" value="ECO:0007669"/>
    <property type="project" value="InterPro"/>
</dbReference>
<accession>A0A167YVZ3</accession>
<evidence type="ECO:0000313" key="13">
    <source>
        <dbReference type="Proteomes" id="UP000078544"/>
    </source>
</evidence>
<dbReference type="STRING" id="1081109.A0A167YVZ3"/>
<dbReference type="PANTHER" id="PTHR15459">
    <property type="entry name" value="POLYAMINE-MODULATED FACTOR 1"/>
    <property type="match status" value="1"/>
</dbReference>
<keyword evidence="4" id="KW-0132">Cell division</keyword>
<feature type="coiled-coil region" evidence="10">
    <location>
        <begin position="190"/>
        <end position="217"/>
    </location>
</feature>
<dbReference type="PANTHER" id="PTHR15459:SF3">
    <property type="entry name" value="POLYAMINE-MODULATED FACTOR 1"/>
    <property type="match status" value="1"/>
</dbReference>
<feature type="compositionally biased region" description="Gly residues" evidence="11">
    <location>
        <begin position="136"/>
        <end position="148"/>
    </location>
</feature>
<evidence type="ECO:0000313" key="12">
    <source>
        <dbReference type="EMBL" id="KZZ91827.1"/>
    </source>
</evidence>
<dbReference type="Pfam" id="PF03980">
    <property type="entry name" value="Nnf1"/>
    <property type="match status" value="1"/>
</dbReference>
<evidence type="ECO:0000256" key="7">
    <source>
        <dbReference type="ARBA" id="ARBA00023242"/>
    </source>
</evidence>
<protein>
    <submittedName>
        <fullName evidence="12">Nnf1</fullName>
    </submittedName>
</protein>
<feature type="region of interest" description="Disordered" evidence="11">
    <location>
        <begin position="105"/>
        <end position="159"/>
    </location>
</feature>
<gene>
    <name evidence="12" type="ORF">AAL_06581</name>
</gene>